<evidence type="ECO:0000256" key="2">
    <source>
        <dbReference type="ARBA" id="ARBA00023157"/>
    </source>
</evidence>
<comment type="caution">
    <text evidence="5">The sequence shown here is derived from an EMBL/GenBank/DDBJ whole genome shotgun (WGS) entry which is preliminary data.</text>
</comment>
<proteinExistence type="predicted"/>
<dbReference type="PANTHER" id="PTHR23361:SF20">
    <property type="entry name" value="MRH DOMAIN-CONTAINING PROTEIN"/>
    <property type="match status" value="1"/>
</dbReference>
<evidence type="ECO:0000256" key="3">
    <source>
        <dbReference type="SAM" id="Phobius"/>
    </source>
</evidence>
<keyword evidence="3" id="KW-0472">Membrane</keyword>
<dbReference type="SUPFAM" id="SSF50911">
    <property type="entry name" value="Mannose 6-phosphate receptor domain"/>
    <property type="match status" value="1"/>
</dbReference>
<dbReference type="EMBL" id="AJWJ01000473">
    <property type="protein sequence ID" value="KAF2070575.1"/>
    <property type="molecule type" value="Genomic_DNA"/>
</dbReference>
<dbReference type="PROSITE" id="PS51914">
    <property type="entry name" value="MRH"/>
    <property type="match status" value="1"/>
</dbReference>
<feature type="domain" description="MRH" evidence="4">
    <location>
        <begin position="96"/>
        <end position="237"/>
    </location>
</feature>
<keyword evidence="3" id="KW-0812">Transmembrane</keyword>
<gene>
    <name evidence="5" type="ORF">CYY_008106</name>
</gene>
<sequence>MKLLHYTKLHPTIAFLGSSESCERYFGYQRLKRVLMPRVLMSVDIFRKYILPICKYQVKRDFQQINTGKMKVLALVFFITLSSFFIATSAKTTPLESCTFDTEHHQYNLAPLGGLSFNASVGEPGERFNIVFSVCGYNYRCLKYKELSGSEKKYQSCQLYEDKYVYQSGLPDRYTVTDNGNGVDITYSSDTFYSACIRRNKLSFTCDMHNEFQITSTSTPVACLFEIKISSRHACPV</sequence>
<evidence type="ECO:0000313" key="6">
    <source>
        <dbReference type="Proteomes" id="UP000695562"/>
    </source>
</evidence>
<evidence type="ECO:0000256" key="1">
    <source>
        <dbReference type="ARBA" id="ARBA00022729"/>
    </source>
</evidence>
<keyword evidence="2" id="KW-1015">Disulfide bond</keyword>
<dbReference type="InterPro" id="IPR044865">
    <property type="entry name" value="MRH_dom"/>
</dbReference>
<dbReference type="PANTHER" id="PTHR23361">
    <property type="entry name" value="MUCIN"/>
    <property type="match status" value="1"/>
</dbReference>
<protein>
    <recommendedName>
        <fullName evidence="4">MRH domain-containing protein</fullName>
    </recommendedName>
</protein>
<keyword evidence="6" id="KW-1185">Reference proteome</keyword>
<evidence type="ECO:0000313" key="5">
    <source>
        <dbReference type="EMBL" id="KAF2070575.1"/>
    </source>
</evidence>
<evidence type="ECO:0000259" key="4">
    <source>
        <dbReference type="PROSITE" id="PS51914"/>
    </source>
</evidence>
<dbReference type="Gene3D" id="2.70.130.10">
    <property type="entry name" value="Mannose-6-phosphate receptor binding domain"/>
    <property type="match status" value="1"/>
</dbReference>
<name>A0A8J4UX79_9MYCE</name>
<dbReference type="AlphaFoldDB" id="A0A8J4UX79"/>
<keyword evidence="1" id="KW-0732">Signal</keyword>
<keyword evidence="3" id="KW-1133">Transmembrane helix</keyword>
<organism evidence="5 6">
    <name type="scientific">Polysphondylium violaceum</name>
    <dbReference type="NCBI Taxonomy" id="133409"/>
    <lineage>
        <taxon>Eukaryota</taxon>
        <taxon>Amoebozoa</taxon>
        <taxon>Evosea</taxon>
        <taxon>Eumycetozoa</taxon>
        <taxon>Dictyostelia</taxon>
        <taxon>Dictyosteliales</taxon>
        <taxon>Dictyosteliaceae</taxon>
        <taxon>Polysphondylium</taxon>
    </lineage>
</organism>
<feature type="transmembrane region" description="Helical" evidence="3">
    <location>
        <begin position="72"/>
        <end position="90"/>
    </location>
</feature>
<accession>A0A8J4UX79</accession>
<dbReference type="InterPro" id="IPR009011">
    <property type="entry name" value="Man6P_isomerase_rcpt-bd_dom_sf"/>
</dbReference>
<dbReference type="Proteomes" id="UP000695562">
    <property type="component" value="Unassembled WGS sequence"/>
</dbReference>
<reference evidence="5" key="1">
    <citation type="submission" date="2020-01" db="EMBL/GenBank/DDBJ databases">
        <title>Development of genomics and gene disruption for Polysphondylium violaceum indicates a role for the polyketide synthase stlB in stalk morphogenesis.</title>
        <authorList>
            <person name="Narita B."/>
            <person name="Kawabe Y."/>
            <person name="Kin K."/>
            <person name="Saito T."/>
            <person name="Gibbs R."/>
            <person name="Kuspa A."/>
            <person name="Muzny D."/>
            <person name="Queller D."/>
            <person name="Richards S."/>
            <person name="Strassman J."/>
            <person name="Sucgang R."/>
            <person name="Worley K."/>
            <person name="Schaap P."/>
        </authorList>
    </citation>
    <scope>NUCLEOTIDE SEQUENCE</scope>
    <source>
        <strain evidence="5">QSvi11</strain>
    </source>
</reference>